<evidence type="ECO:0000256" key="2">
    <source>
        <dbReference type="ARBA" id="ARBA00022814"/>
    </source>
</evidence>
<dbReference type="RefSeq" id="WP_230057015.1">
    <property type="nucleotide sequence ID" value="NZ_CAJHOE010000003.1"/>
</dbReference>
<dbReference type="InterPro" id="IPR011605">
    <property type="entry name" value="NusB_fam"/>
</dbReference>
<evidence type="ECO:0000313" key="8">
    <source>
        <dbReference type="EMBL" id="CAD7288337.1"/>
    </source>
</evidence>
<dbReference type="HAMAP" id="MF_00073">
    <property type="entry name" value="NusB"/>
    <property type="match status" value="1"/>
</dbReference>
<gene>
    <name evidence="6 8" type="primary">nusB</name>
    <name evidence="8" type="ORF">LMG8286_01256</name>
</gene>
<dbReference type="EMBL" id="CAJHOE010000003">
    <property type="protein sequence ID" value="CAD7288337.1"/>
    <property type="molecule type" value="Genomic_DNA"/>
</dbReference>
<evidence type="ECO:0000256" key="5">
    <source>
        <dbReference type="ARBA" id="ARBA00023163"/>
    </source>
</evidence>
<dbReference type="PANTHER" id="PTHR11078:SF3">
    <property type="entry name" value="ANTITERMINATION NUSB DOMAIN-CONTAINING PROTEIN"/>
    <property type="match status" value="1"/>
</dbReference>
<name>A0ABN7KBL7_9BACT</name>
<sequence length="131" mass="14849">MATRHQARQAVVSLLYSHEMSGVSEEFLEEFLNERKIRNERREDVVRAFNEILAKKDAIDRKLKEYLKDGDIEKVGVVERNILRLGVYEMTLGEADTAVIINEAVELAKELTSDTSPRFINGVLGAIKASK</sequence>
<feature type="domain" description="NusB/RsmB/TIM44" evidence="7">
    <location>
        <begin position="5"/>
        <end position="127"/>
    </location>
</feature>
<protein>
    <recommendedName>
        <fullName evidence="6">Transcription antitermination protein NusB</fullName>
    </recommendedName>
    <alternativeName>
        <fullName evidence="6">Antitermination factor NusB</fullName>
    </alternativeName>
</protein>
<accession>A0ABN7KBL7</accession>
<dbReference type="SUPFAM" id="SSF48013">
    <property type="entry name" value="NusB-like"/>
    <property type="match status" value="1"/>
</dbReference>
<comment type="function">
    <text evidence="6">Involved in transcription antitermination. Required for transcription of ribosomal RNA (rRNA) genes. Binds specifically to the boxA antiterminator sequence of the ribosomal RNA (rrn) operons.</text>
</comment>
<dbReference type="PANTHER" id="PTHR11078">
    <property type="entry name" value="N UTILIZATION SUBSTANCE PROTEIN B-RELATED"/>
    <property type="match status" value="1"/>
</dbReference>
<keyword evidence="3 6" id="KW-0694">RNA-binding</keyword>
<evidence type="ECO:0000313" key="9">
    <source>
        <dbReference type="Proteomes" id="UP000789359"/>
    </source>
</evidence>
<dbReference type="InterPro" id="IPR006027">
    <property type="entry name" value="NusB_RsmB_TIM44"/>
</dbReference>
<keyword evidence="2 6" id="KW-0889">Transcription antitermination</keyword>
<evidence type="ECO:0000256" key="1">
    <source>
        <dbReference type="ARBA" id="ARBA00005952"/>
    </source>
</evidence>
<keyword evidence="5 6" id="KW-0804">Transcription</keyword>
<dbReference type="Gene3D" id="1.10.940.10">
    <property type="entry name" value="NusB-like"/>
    <property type="match status" value="1"/>
</dbReference>
<evidence type="ECO:0000256" key="6">
    <source>
        <dbReference type="HAMAP-Rule" id="MF_00073"/>
    </source>
</evidence>
<dbReference type="Pfam" id="PF01029">
    <property type="entry name" value="NusB"/>
    <property type="match status" value="1"/>
</dbReference>
<evidence type="ECO:0000256" key="3">
    <source>
        <dbReference type="ARBA" id="ARBA00022884"/>
    </source>
</evidence>
<evidence type="ECO:0000259" key="7">
    <source>
        <dbReference type="Pfam" id="PF01029"/>
    </source>
</evidence>
<dbReference type="NCBIfam" id="TIGR01951">
    <property type="entry name" value="nusB"/>
    <property type="match status" value="1"/>
</dbReference>
<comment type="similarity">
    <text evidence="1 6">Belongs to the NusB family.</text>
</comment>
<comment type="caution">
    <text evidence="8">The sequence shown here is derived from an EMBL/GenBank/DDBJ whole genome shotgun (WGS) entry which is preliminary data.</text>
</comment>
<proteinExistence type="inferred from homology"/>
<dbReference type="Proteomes" id="UP000789359">
    <property type="component" value="Unassembled WGS sequence"/>
</dbReference>
<reference evidence="8 9" key="1">
    <citation type="submission" date="2020-11" db="EMBL/GenBank/DDBJ databases">
        <authorList>
            <person name="Peeters C."/>
        </authorList>
    </citation>
    <scope>NUCLEOTIDE SEQUENCE [LARGE SCALE GENOMIC DNA]</scope>
    <source>
        <strain evidence="8 9">LMG 8286</strain>
    </source>
</reference>
<keyword evidence="9" id="KW-1185">Reference proteome</keyword>
<keyword evidence="4 6" id="KW-0805">Transcription regulation</keyword>
<evidence type="ECO:0000256" key="4">
    <source>
        <dbReference type="ARBA" id="ARBA00023015"/>
    </source>
</evidence>
<organism evidence="8 9">
    <name type="scientific">Campylobacter suis</name>
    <dbReference type="NCBI Taxonomy" id="2790657"/>
    <lineage>
        <taxon>Bacteria</taxon>
        <taxon>Pseudomonadati</taxon>
        <taxon>Campylobacterota</taxon>
        <taxon>Epsilonproteobacteria</taxon>
        <taxon>Campylobacterales</taxon>
        <taxon>Campylobacteraceae</taxon>
        <taxon>Campylobacter</taxon>
    </lineage>
</organism>
<dbReference type="InterPro" id="IPR035926">
    <property type="entry name" value="NusB-like_sf"/>
</dbReference>